<dbReference type="SUPFAM" id="SSF54001">
    <property type="entry name" value="Cysteine proteinases"/>
    <property type="match status" value="1"/>
</dbReference>
<sequence>MATIYLALYKGKGELVDKAIRFFTKGRYSHCELAIAKKDGFLSYSSSPRDNGVRCKFIKKFDRLKWDLVALENVTEQQILDYFQQTKGKKYDWLGAIGVCLGLSQNRNRYFCSEWCFNVIFGSDEGWRFSPNQLSALV</sequence>
<reference evidence="1 2" key="1">
    <citation type="submission" date="2018-06" db="EMBL/GenBank/DDBJ databases">
        <authorList>
            <consortium name="Pathogen Informatics"/>
            <person name="Doyle S."/>
        </authorList>
    </citation>
    <scope>NUCLEOTIDE SEQUENCE [LARGE SCALE GENOMIC DNA]</scope>
    <source>
        <strain evidence="1 2">NCTC12872</strain>
    </source>
</reference>
<evidence type="ECO:0000313" key="1">
    <source>
        <dbReference type="EMBL" id="SUB59080.1"/>
    </source>
</evidence>
<gene>
    <name evidence="1" type="ORF">NCTC12872_01055</name>
</gene>
<dbReference type="OrthoDB" id="95478at2"/>
<accession>A0A379C9T7</accession>
<dbReference type="InterPro" id="IPR038765">
    <property type="entry name" value="Papain-like_cys_pep_sf"/>
</dbReference>
<dbReference type="AlphaFoldDB" id="A0A379C9T7"/>
<dbReference type="Gene3D" id="3.90.1720.10">
    <property type="entry name" value="endopeptidase domain like (from Nostoc punctiforme)"/>
    <property type="match status" value="1"/>
</dbReference>
<dbReference type="EMBL" id="UGTA01000001">
    <property type="protein sequence ID" value="SUB59080.1"/>
    <property type="molecule type" value="Genomic_DNA"/>
</dbReference>
<organism evidence="1 2">
    <name type="scientific">Phocoenobacter uteri</name>
    <dbReference type="NCBI Taxonomy" id="146806"/>
    <lineage>
        <taxon>Bacteria</taxon>
        <taxon>Pseudomonadati</taxon>
        <taxon>Pseudomonadota</taxon>
        <taxon>Gammaproteobacteria</taxon>
        <taxon>Pasteurellales</taxon>
        <taxon>Pasteurellaceae</taxon>
        <taxon>Phocoenobacter</taxon>
    </lineage>
</organism>
<protein>
    <recommendedName>
        <fullName evidence="3">Enoyl-CoA hydratase</fullName>
    </recommendedName>
</protein>
<name>A0A379C9T7_9PAST</name>
<evidence type="ECO:0008006" key="3">
    <source>
        <dbReference type="Google" id="ProtNLM"/>
    </source>
</evidence>
<evidence type="ECO:0000313" key="2">
    <source>
        <dbReference type="Proteomes" id="UP000255417"/>
    </source>
</evidence>
<keyword evidence="2" id="KW-1185">Reference proteome</keyword>
<dbReference type="RefSeq" id="WP_115315575.1">
    <property type="nucleotide sequence ID" value="NZ_LWIF01000001.1"/>
</dbReference>
<proteinExistence type="predicted"/>
<dbReference type="Proteomes" id="UP000255417">
    <property type="component" value="Unassembled WGS sequence"/>
</dbReference>